<dbReference type="AlphaFoldDB" id="A0AAD9Q204"/>
<sequence>MADFTAENMTDESLNNDHGSTEQSKTRFHCSVPLCNGSAKKSIEVFPKPDSVLEYASISLKVIKGMPDGSLDAAKEEKFI</sequence>
<reference evidence="2" key="2">
    <citation type="journal article" date="2023" name="Science">
        <title>Genomic signatures of disease resistance in endangered staghorn corals.</title>
        <authorList>
            <person name="Vollmer S.V."/>
            <person name="Selwyn J.D."/>
            <person name="Despard B.A."/>
            <person name="Roesel C.L."/>
        </authorList>
    </citation>
    <scope>NUCLEOTIDE SEQUENCE</scope>
    <source>
        <strain evidence="2">K2</strain>
    </source>
</reference>
<evidence type="ECO:0000256" key="1">
    <source>
        <dbReference type="SAM" id="MobiDB-lite"/>
    </source>
</evidence>
<reference evidence="2" key="1">
    <citation type="journal article" date="2023" name="G3 (Bethesda)">
        <title>Whole genome assembly and annotation of the endangered Caribbean coral Acropora cervicornis.</title>
        <authorList>
            <person name="Selwyn J.D."/>
            <person name="Vollmer S.V."/>
        </authorList>
    </citation>
    <scope>NUCLEOTIDE SEQUENCE</scope>
    <source>
        <strain evidence="2">K2</strain>
    </source>
</reference>
<feature type="region of interest" description="Disordered" evidence="1">
    <location>
        <begin position="1"/>
        <end position="26"/>
    </location>
</feature>
<gene>
    <name evidence="2" type="ORF">P5673_025424</name>
</gene>
<keyword evidence="3" id="KW-1185">Reference proteome</keyword>
<feature type="compositionally biased region" description="Polar residues" evidence="1">
    <location>
        <begin position="7"/>
        <end position="23"/>
    </location>
</feature>
<name>A0AAD9Q204_ACRCE</name>
<comment type="caution">
    <text evidence="2">The sequence shown here is derived from an EMBL/GenBank/DDBJ whole genome shotgun (WGS) entry which is preliminary data.</text>
</comment>
<protein>
    <submittedName>
        <fullName evidence="2">Uncharacterized protein</fullName>
    </submittedName>
</protein>
<evidence type="ECO:0000313" key="2">
    <source>
        <dbReference type="EMBL" id="KAK2553226.1"/>
    </source>
</evidence>
<organism evidence="2 3">
    <name type="scientific">Acropora cervicornis</name>
    <name type="common">Staghorn coral</name>
    <dbReference type="NCBI Taxonomy" id="6130"/>
    <lineage>
        <taxon>Eukaryota</taxon>
        <taxon>Metazoa</taxon>
        <taxon>Cnidaria</taxon>
        <taxon>Anthozoa</taxon>
        <taxon>Hexacorallia</taxon>
        <taxon>Scleractinia</taxon>
        <taxon>Astrocoeniina</taxon>
        <taxon>Acroporidae</taxon>
        <taxon>Acropora</taxon>
    </lineage>
</organism>
<accession>A0AAD9Q204</accession>
<evidence type="ECO:0000313" key="3">
    <source>
        <dbReference type="Proteomes" id="UP001249851"/>
    </source>
</evidence>
<dbReference type="EMBL" id="JARQWQ010000079">
    <property type="protein sequence ID" value="KAK2553226.1"/>
    <property type="molecule type" value="Genomic_DNA"/>
</dbReference>
<proteinExistence type="predicted"/>
<dbReference type="Proteomes" id="UP001249851">
    <property type="component" value="Unassembled WGS sequence"/>
</dbReference>